<feature type="chain" id="PRO_5045915669" evidence="2">
    <location>
        <begin position="23"/>
        <end position="397"/>
    </location>
</feature>
<dbReference type="Pfam" id="PF01551">
    <property type="entry name" value="Peptidase_M23"/>
    <property type="match status" value="1"/>
</dbReference>
<dbReference type="PANTHER" id="PTHR21666">
    <property type="entry name" value="PEPTIDASE-RELATED"/>
    <property type="match status" value="1"/>
</dbReference>
<dbReference type="Gene3D" id="3.10.350.10">
    <property type="entry name" value="LysM domain"/>
    <property type="match status" value="1"/>
</dbReference>
<comment type="caution">
    <text evidence="4">The sequence shown here is derived from an EMBL/GenBank/DDBJ whole genome shotgun (WGS) entry which is preliminary data.</text>
</comment>
<dbReference type="Pfam" id="PF01476">
    <property type="entry name" value="LysM"/>
    <property type="match status" value="2"/>
</dbReference>
<evidence type="ECO:0000259" key="3">
    <source>
        <dbReference type="PROSITE" id="PS51782"/>
    </source>
</evidence>
<name>A0ABS9NYG1_9RHOB</name>
<dbReference type="Proteomes" id="UP001165279">
    <property type="component" value="Unassembled WGS sequence"/>
</dbReference>
<dbReference type="CDD" id="cd12797">
    <property type="entry name" value="M23_peptidase"/>
    <property type="match status" value="1"/>
</dbReference>
<evidence type="ECO:0000256" key="1">
    <source>
        <dbReference type="SAM" id="MobiDB-lite"/>
    </source>
</evidence>
<feature type="compositionally biased region" description="Low complexity" evidence="1">
    <location>
        <begin position="220"/>
        <end position="246"/>
    </location>
</feature>
<keyword evidence="5" id="KW-1185">Reference proteome</keyword>
<keyword evidence="2" id="KW-0732">Signal</keyword>
<feature type="domain" description="LysM" evidence="3">
    <location>
        <begin position="169"/>
        <end position="213"/>
    </location>
</feature>
<dbReference type="SMART" id="SM00257">
    <property type="entry name" value="LysM"/>
    <property type="match status" value="2"/>
</dbReference>
<dbReference type="InterPro" id="IPR050570">
    <property type="entry name" value="Cell_wall_metabolism_enzyme"/>
</dbReference>
<dbReference type="EMBL" id="JAKOEM010000012">
    <property type="protein sequence ID" value="MCG6559275.1"/>
    <property type="molecule type" value="Genomic_DNA"/>
</dbReference>
<dbReference type="InterPro" id="IPR011055">
    <property type="entry name" value="Dup_hybrid_motif"/>
</dbReference>
<sequence length="397" mass="41562">MSRLFRTLPRPMMGLSALAMLAACEAPLDYDLRGQIGAFNTTEAAQTARTTARPQPDPRGVISYPNYQVAVAKRGDTVTTLSDRVGLPVGEVARFNGLQPADGLREGEVLALPRRVAEPTGQGSNVDIASLAGSAIDQAPETTPVETTALEPAKPVAQPAPKPKAPEPVRHKVARGETAYTISRLYQVPVKALGEWNGLGPDFAIREGQYLLIPIKDQPAPSTAAKPAATAATTTAAVSAPGVGSPTPTPPSATKPLPEEKVPAAKPQEPDVSVGQPTASSSARLAFPVKGKIVRPYSKGKNDGIDIAGAAGSPVSAAEAGTVAAITADADQVPIVVIRHADNLLTVYANVDGIEINKGDTVKRGQKIARLRDGENAYVHFEVRKGFDSFDPEPYLK</sequence>
<feature type="region of interest" description="Disordered" evidence="1">
    <location>
        <begin position="220"/>
        <end position="280"/>
    </location>
</feature>
<proteinExistence type="predicted"/>
<evidence type="ECO:0000313" key="4">
    <source>
        <dbReference type="EMBL" id="MCG6559275.1"/>
    </source>
</evidence>
<organism evidence="4 5">
    <name type="scientific">Ruegeria alba</name>
    <dbReference type="NCBI Taxonomy" id="2916756"/>
    <lineage>
        <taxon>Bacteria</taxon>
        <taxon>Pseudomonadati</taxon>
        <taxon>Pseudomonadota</taxon>
        <taxon>Alphaproteobacteria</taxon>
        <taxon>Rhodobacterales</taxon>
        <taxon>Roseobacteraceae</taxon>
        <taxon>Ruegeria</taxon>
    </lineage>
</organism>
<dbReference type="InterPro" id="IPR036779">
    <property type="entry name" value="LysM_dom_sf"/>
</dbReference>
<reference evidence="4" key="1">
    <citation type="submission" date="2022-02" db="EMBL/GenBank/DDBJ databases">
        <title>The genome sequence of Ruegeria sp. 1NDH52C.</title>
        <authorList>
            <person name="Du J."/>
        </authorList>
    </citation>
    <scope>NUCLEOTIDE SEQUENCE</scope>
    <source>
        <strain evidence="4">1NDH52C</strain>
    </source>
</reference>
<dbReference type="PROSITE" id="PS51257">
    <property type="entry name" value="PROKAR_LIPOPROTEIN"/>
    <property type="match status" value="1"/>
</dbReference>
<dbReference type="CDD" id="cd00118">
    <property type="entry name" value="LysM"/>
    <property type="match status" value="2"/>
</dbReference>
<accession>A0ABS9NYG1</accession>
<dbReference type="InterPro" id="IPR018392">
    <property type="entry name" value="LysM"/>
</dbReference>
<dbReference type="SUPFAM" id="SSF51261">
    <property type="entry name" value="Duplicated hybrid motif"/>
    <property type="match status" value="1"/>
</dbReference>
<protein>
    <submittedName>
        <fullName evidence="4">LysM peptidoglycan-binding domain-containing M23 family metallopeptidase</fullName>
    </submittedName>
</protein>
<evidence type="ECO:0000313" key="5">
    <source>
        <dbReference type="Proteomes" id="UP001165279"/>
    </source>
</evidence>
<dbReference type="InterPro" id="IPR016047">
    <property type="entry name" value="M23ase_b-sheet_dom"/>
</dbReference>
<feature type="signal peptide" evidence="2">
    <location>
        <begin position="1"/>
        <end position="22"/>
    </location>
</feature>
<dbReference type="PANTHER" id="PTHR21666:SF270">
    <property type="entry name" value="MUREIN HYDROLASE ACTIVATOR ENVC"/>
    <property type="match status" value="1"/>
</dbReference>
<gene>
    <name evidence="4" type="ORF">MB818_13755</name>
</gene>
<dbReference type="Gene3D" id="2.70.70.10">
    <property type="entry name" value="Glucose Permease (Domain IIA)"/>
    <property type="match status" value="1"/>
</dbReference>
<dbReference type="PROSITE" id="PS51782">
    <property type="entry name" value="LYSM"/>
    <property type="match status" value="1"/>
</dbReference>
<dbReference type="RefSeq" id="WP_234136185.1">
    <property type="nucleotide sequence ID" value="NZ_JAKOEM010000012.1"/>
</dbReference>
<evidence type="ECO:0000256" key="2">
    <source>
        <dbReference type="SAM" id="SignalP"/>
    </source>
</evidence>
<dbReference type="SUPFAM" id="SSF54106">
    <property type="entry name" value="LysM domain"/>
    <property type="match status" value="1"/>
</dbReference>